<feature type="transmembrane region" description="Helical" evidence="7">
    <location>
        <begin position="438"/>
        <end position="461"/>
    </location>
</feature>
<accession>A0ABP1DXY3</accession>
<feature type="transmembrane region" description="Helical" evidence="7">
    <location>
        <begin position="108"/>
        <end position="127"/>
    </location>
</feature>
<feature type="region of interest" description="Disordered" evidence="6">
    <location>
        <begin position="1"/>
        <end position="32"/>
    </location>
</feature>
<evidence type="ECO:0000259" key="8">
    <source>
        <dbReference type="PROSITE" id="PS50850"/>
    </source>
</evidence>
<dbReference type="Proteomes" id="UP001497453">
    <property type="component" value="Chromosome 6"/>
</dbReference>
<dbReference type="PANTHER" id="PTHR23504">
    <property type="entry name" value="MAJOR FACILITATOR SUPERFAMILY DOMAIN-CONTAINING PROTEIN 10"/>
    <property type="match status" value="1"/>
</dbReference>
<keyword evidence="5 7" id="KW-0472">Membrane</keyword>
<evidence type="ECO:0000313" key="9">
    <source>
        <dbReference type="EMBL" id="CAL1711968.1"/>
    </source>
</evidence>
<dbReference type="InterPro" id="IPR036259">
    <property type="entry name" value="MFS_trans_sf"/>
</dbReference>
<feature type="transmembrane region" description="Helical" evidence="7">
    <location>
        <begin position="167"/>
        <end position="190"/>
    </location>
</feature>
<feature type="transmembrane region" description="Helical" evidence="7">
    <location>
        <begin position="133"/>
        <end position="155"/>
    </location>
</feature>
<feature type="transmembrane region" description="Helical" evidence="7">
    <location>
        <begin position="78"/>
        <end position="96"/>
    </location>
</feature>
<dbReference type="PROSITE" id="PS50850">
    <property type="entry name" value="MFS"/>
    <property type="match status" value="1"/>
</dbReference>
<keyword evidence="3 7" id="KW-0812">Transmembrane</keyword>
<sequence>MATQDDADERQPLLRSEDDEGPQAAAAPSKARTPLPKAQLATVFFIKLLLPVASTQIAPYLNLMMETFPGSSKEKVGYYSGLVSSTHSLAHMLSIYPWSHLSDRVGRLPVLFIGTIGLAVFTTLFGLSNSLTGVLITRFLCGIFSGTTGAIHSVVGELTDTTNQGIAFPLYDIVAAVGFVIGPLIGGNLANPTKHPSWPWPPAKQSPTQMAMPSFSPFPINPLTSPSGITELFEEYPYLLPCLTTSALAVTAAILGLIFLDETLPTKRKKVDQAQVETSVVEPSGVSTESEPEPERPLPLRKLFQIPLILSICLSSFVLGGVAAAFNVVIVLVAYTDMNHGGLGLDPRRIGHALSLMGFISIFLKLSLTRILKPSGTPVSSLKSNLKPHFEDKATDIWIFAMRTWPITFIGFIVLHLVAKWLGADDGHEEGGISAVMWFAVSIVLFLSRLGCLGFTIIMILARDAAPNSSSLGATNGLMEFAQLIGITGAPVVVSSLFAFSITHDALGGYLWVLFCVISSAIGAVLAAQVRKYRQASFNSLSLRDRAS</sequence>
<evidence type="ECO:0000256" key="2">
    <source>
        <dbReference type="ARBA" id="ARBA00022448"/>
    </source>
</evidence>
<feature type="transmembrane region" description="Helical" evidence="7">
    <location>
        <begin position="238"/>
        <end position="260"/>
    </location>
</feature>
<proteinExistence type="predicted"/>
<dbReference type="EMBL" id="OZ037949">
    <property type="protein sequence ID" value="CAL1711968.1"/>
    <property type="molecule type" value="Genomic_DNA"/>
</dbReference>
<feature type="transmembrane region" description="Helical" evidence="7">
    <location>
        <begin position="481"/>
        <end position="503"/>
    </location>
</feature>
<feature type="transmembrane region" description="Helical" evidence="7">
    <location>
        <begin position="509"/>
        <end position="528"/>
    </location>
</feature>
<evidence type="ECO:0000256" key="6">
    <source>
        <dbReference type="SAM" id="MobiDB-lite"/>
    </source>
</evidence>
<dbReference type="InterPro" id="IPR020846">
    <property type="entry name" value="MFS_dom"/>
</dbReference>
<protein>
    <recommendedName>
        <fullName evidence="8">Major facilitator superfamily (MFS) profile domain-containing protein</fullName>
    </recommendedName>
</protein>
<evidence type="ECO:0000256" key="1">
    <source>
        <dbReference type="ARBA" id="ARBA00004141"/>
    </source>
</evidence>
<feature type="region of interest" description="Disordered" evidence="6">
    <location>
        <begin position="271"/>
        <end position="295"/>
    </location>
</feature>
<dbReference type="Gene3D" id="1.20.1250.20">
    <property type="entry name" value="MFS general substrate transporter like domains"/>
    <property type="match status" value="1"/>
</dbReference>
<feature type="transmembrane region" description="Helical" evidence="7">
    <location>
        <begin position="308"/>
        <end position="335"/>
    </location>
</feature>
<organism evidence="9 10">
    <name type="scientific">Somion occarium</name>
    <dbReference type="NCBI Taxonomy" id="3059160"/>
    <lineage>
        <taxon>Eukaryota</taxon>
        <taxon>Fungi</taxon>
        <taxon>Dikarya</taxon>
        <taxon>Basidiomycota</taxon>
        <taxon>Agaricomycotina</taxon>
        <taxon>Agaricomycetes</taxon>
        <taxon>Polyporales</taxon>
        <taxon>Cerrenaceae</taxon>
        <taxon>Somion</taxon>
    </lineage>
</organism>
<feature type="domain" description="Major facilitator superfamily (MFS) profile" evidence="8">
    <location>
        <begin position="39"/>
        <end position="531"/>
    </location>
</feature>
<keyword evidence="2" id="KW-0813">Transport</keyword>
<comment type="subcellular location">
    <subcellularLocation>
        <location evidence="1">Membrane</location>
        <topology evidence="1">Multi-pass membrane protein</topology>
    </subcellularLocation>
</comment>
<keyword evidence="10" id="KW-1185">Reference proteome</keyword>
<evidence type="ECO:0000313" key="10">
    <source>
        <dbReference type="Proteomes" id="UP001497453"/>
    </source>
</evidence>
<name>A0ABP1DXY3_9APHY</name>
<reference evidence="10" key="1">
    <citation type="submission" date="2024-04" db="EMBL/GenBank/DDBJ databases">
        <authorList>
            <person name="Shaw F."/>
            <person name="Minotto A."/>
        </authorList>
    </citation>
    <scope>NUCLEOTIDE SEQUENCE [LARGE SCALE GENOMIC DNA]</scope>
</reference>
<evidence type="ECO:0000256" key="5">
    <source>
        <dbReference type="ARBA" id="ARBA00023136"/>
    </source>
</evidence>
<dbReference type="Pfam" id="PF07690">
    <property type="entry name" value="MFS_1"/>
    <property type="match status" value="1"/>
</dbReference>
<feature type="transmembrane region" description="Helical" evidence="7">
    <location>
        <begin position="397"/>
        <end position="418"/>
    </location>
</feature>
<evidence type="ECO:0000256" key="7">
    <source>
        <dbReference type="SAM" id="Phobius"/>
    </source>
</evidence>
<dbReference type="SUPFAM" id="SSF103473">
    <property type="entry name" value="MFS general substrate transporter"/>
    <property type="match status" value="1"/>
</dbReference>
<keyword evidence="4 7" id="KW-1133">Transmembrane helix</keyword>
<feature type="transmembrane region" description="Helical" evidence="7">
    <location>
        <begin position="350"/>
        <end position="368"/>
    </location>
</feature>
<feature type="transmembrane region" description="Helical" evidence="7">
    <location>
        <begin position="40"/>
        <end position="58"/>
    </location>
</feature>
<evidence type="ECO:0000256" key="3">
    <source>
        <dbReference type="ARBA" id="ARBA00022692"/>
    </source>
</evidence>
<dbReference type="PANTHER" id="PTHR23504:SF15">
    <property type="entry name" value="MAJOR FACILITATOR SUPERFAMILY (MFS) PROFILE DOMAIN-CONTAINING PROTEIN"/>
    <property type="match status" value="1"/>
</dbReference>
<dbReference type="InterPro" id="IPR011701">
    <property type="entry name" value="MFS"/>
</dbReference>
<gene>
    <name evidence="9" type="ORF">GFSPODELE1_LOCUS8589</name>
</gene>
<evidence type="ECO:0000256" key="4">
    <source>
        <dbReference type="ARBA" id="ARBA00022989"/>
    </source>
</evidence>